<name>A0A0D2XSX0_FUSOF</name>
<evidence type="ECO:0000313" key="3">
    <source>
        <dbReference type="Proteomes" id="UP000002489"/>
    </source>
</evidence>
<reference evidence="2" key="2">
    <citation type="submission" date="2025-08" db="UniProtKB">
        <authorList>
            <consortium name="EnsemblFungi"/>
        </authorList>
    </citation>
    <scope>IDENTIFICATION</scope>
    <source>
        <strain evidence="2">4287 / CBS 123668 / FGSC 9935 / NRRL 34936</strain>
    </source>
</reference>
<keyword evidence="1" id="KW-1133">Transmembrane helix</keyword>
<keyword evidence="1" id="KW-0472">Membrane</keyword>
<dbReference type="EnsemblFungi" id="FOXG_07072T0">
    <property type="protein sequence ID" value="FOXG_07072P0"/>
    <property type="gene ID" value="FOXG_07072"/>
</dbReference>
<proteinExistence type="predicted"/>
<dbReference type="AlphaFoldDB" id="A0A0D2XSX0"/>
<feature type="transmembrane region" description="Helical" evidence="1">
    <location>
        <begin position="36"/>
        <end position="57"/>
    </location>
</feature>
<evidence type="ECO:0000313" key="2">
    <source>
        <dbReference type="EnsemblFungi" id="FOXG_07072P0"/>
    </source>
</evidence>
<protein>
    <submittedName>
        <fullName evidence="2">Uncharacterized protein</fullName>
    </submittedName>
</protein>
<reference evidence="3" key="1">
    <citation type="journal article" date="2012" name="Mol. Plant Microbe Interact.">
        <title>A highly conserved effector in Fusarium oxysporum is required for full virulence on Arabidopsis.</title>
        <authorList>
            <person name="Thatcher L.F."/>
            <person name="Gardiner D.M."/>
            <person name="Kazan K."/>
            <person name="Manners J."/>
        </authorList>
    </citation>
    <scope>NUCLEOTIDE SEQUENCE [LARGE SCALE GENOMIC DNA]</scope>
    <source>
        <strain evidence="3">Fo5176</strain>
    </source>
</reference>
<sequence length="120" mass="13849">MAGLYKKTAYYKTDNWNEDDPQKCYHFNDITYNSVVLPWIWIAGLGIYQAALIWSFVDRKALGGRRDENGVWTSVTVSPSSPDSSKYLRHLERKYQNLDMHCNTIQYKSITPGRPTPNGL</sequence>
<evidence type="ECO:0000256" key="1">
    <source>
        <dbReference type="SAM" id="Phobius"/>
    </source>
</evidence>
<organism evidence="2 3">
    <name type="scientific">Fusarium oxysporum (strain Fo5176)</name>
    <name type="common">Fusarium vascular wilt</name>
    <dbReference type="NCBI Taxonomy" id="660025"/>
    <lineage>
        <taxon>Eukaryota</taxon>
        <taxon>Fungi</taxon>
        <taxon>Dikarya</taxon>
        <taxon>Ascomycota</taxon>
        <taxon>Pezizomycotina</taxon>
        <taxon>Sordariomycetes</taxon>
        <taxon>Hypocreomycetidae</taxon>
        <taxon>Hypocreales</taxon>
        <taxon>Nectriaceae</taxon>
        <taxon>Fusarium</taxon>
        <taxon>Fusarium oxysporum species complex</taxon>
    </lineage>
</organism>
<dbReference type="Proteomes" id="UP000002489">
    <property type="component" value="Unassembled WGS sequence"/>
</dbReference>
<accession>A0A0D2XSX0</accession>
<keyword evidence="1" id="KW-0812">Transmembrane</keyword>